<name>A0AB35BZ81_9GAMM</name>
<evidence type="ECO:0000313" key="2">
    <source>
        <dbReference type="EMBL" id="MBS7824821.1"/>
    </source>
</evidence>
<dbReference type="RefSeq" id="WP_213403999.1">
    <property type="nucleotide sequence ID" value="NZ_JAGIBT010000005.1"/>
</dbReference>
<dbReference type="AlphaFoldDB" id="A0AB35BZ81"/>
<protein>
    <submittedName>
        <fullName evidence="2">Alpha/beta hydrolase</fullName>
    </submittedName>
</protein>
<organism evidence="2 3">
    <name type="scientific">Wohlfahrtiimonas chitiniclastica</name>
    <dbReference type="NCBI Taxonomy" id="400946"/>
    <lineage>
        <taxon>Bacteria</taxon>
        <taxon>Pseudomonadati</taxon>
        <taxon>Pseudomonadota</taxon>
        <taxon>Gammaproteobacteria</taxon>
        <taxon>Cardiobacteriales</taxon>
        <taxon>Ignatzschineriaceae</taxon>
        <taxon>Wohlfahrtiimonas</taxon>
    </lineage>
</organism>
<reference evidence="2" key="1">
    <citation type="submission" date="2021-03" db="EMBL/GenBank/DDBJ databases">
        <title>Identification and antibiotic profiling of Wohlfahrtiimonas chitiniclastica, an underestimated human pathogen.</title>
        <authorList>
            <person name="Kopf A."/>
            <person name="Bunk B."/>
            <person name="Coldewey S."/>
            <person name="Gunzer F."/>
            <person name="Riedel T."/>
            <person name="Schroettner P."/>
        </authorList>
    </citation>
    <scope>NUCLEOTIDE SEQUENCE</scope>
    <source>
        <strain evidence="2">DSM 100917</strain>
    </source>
</reference>
<dbReference type="SUPFAM" id="SSF53474">
    <property type="entry name" value="alpha/beta-Hydrolases"/>
    <property type="match status" value="1"/>
</dbReference>
<accession>A0AB35BZ81</accession>
<proteinExistence type="predicted"/>
<sequence>MTANHQQPLPTIVLVHGLFMSGVVMVRLKQFFKHQNYPAEIFSYHTLTQSTEQSAERLADYIEKIDGPVILVCHSLGGLLAQKAIAMLTDITQVKKVVTLGTPWQGASVVTFVQQYRLDVLMGKSLATLLPKHNEWQWPTIPLGSIAGHSSMGARLLFARGKNIPSDGTVTIEETKIKGMTDHTILPVSHTGLIFSDECAKKILQFIKANTFTT</sequence>
<dbReference type="Gene3D" id="3.40.50.1820">
    <property type="entry name" value="alpha/beta hydrolase"/>
    <property type="match status" value="1"/>
</dbReference>
<evidence type="ECO:0000313" key="3">
    <source>
        <dbReference type="Proteomes" id="UP000680020"/>
    </source>
</evidence>
<dbReference type="PANTHER" id="PTHR37946:SF1">
    <property type="entry name" value="SLL1969 PROTEIN"/>
    <property type="match status" value="1"/>
</dbReference>
<dbReference type="EMBL" id="JAGIBU010000004">
    <property type="protein sequence ID" value="MBS7824821.1"/>
    <property type="molecule type" value="Genomic_DNA"/>
</dbReference>
<gene>
    <name evidence="2" type="ORF">J7561_06330</name>
</gene>
<dbReference type="InterPro" id="IPR029058">
    <property type="entry name" value="AB_hydrolase_fold"/>
</dbReference>
<feature type="domain" description="AB hydrolase-1" evidence="1">
    <location>
        <begin position="12"/>
        <end position="109"/>
    </location>
</feature>
<comment type="caution">
    <text evidence="2">The sequence shown here is derived from an EMBL/GenBank/DDBJ whole genome shotgun (WGS) entry which is preliminary data.</text>
</comment>
<keyword evidence="2" id="KW-0378">Hydrolase</keyword>
<dbReference type="InterPro" id="IPR000073">
    <property type="entry name" value="AB_hydrolase_1"/>
</dbReference>
<dbReference type="GO" id="GO:0016787">
    <property type="term" value="F:hydrolase activity"/>
    <property type="evidence" value="ECO:0007669"/>
    <property type="project" value="UniProtKB-KW"/>
</dbReference>
<dbReference type="PANTHER" id="PTHR37946">
    <property type="entry name" value="SLL1969 PROTEIN"/>
    <property type="match status" value="1"/>
</dbReference>
<evidence type="ECO:0000259" key="1">
    <source>
        <dbReference type="Pfam" id="PF12697"/>
    </source>
</evidence>
<dbReference type="Proteomes" id="UP000680020">
    <property type="component" value="Unassembled WGS sequence"/>
</dbReference>
<dbReference type="Pfam" id="PF12697">
    <property type="entry name" value="Abhydrolase_6"/>
    <property type="match status" value="1"/>
</dbReference>